<organism evidence="2 3">
    <name type="scientific">Lichenibacterium ramalinae</name>
    <dbReference type="NCBI Taxonomy" id="2316527"/>
    <lineage>
        <taxon>Bacteria</taxon>
        <taxon>Pseudomonadati</taxon>
        <taxon>Pseudomonadota</taxon>
        <taxon>Alphaproteobacteria</taxon>
        <taxon>Hyphomicrobiales</taxon>
        <taxon>Lichenihabitantaceae</taxon>
        <taxon>Lichenibacterium</taxon>
    </lineage>
</organism>
<evidence type="ECO:0000313" key="2">
    <source>
        <dbReference type="EMBL" id="RYB07115.1"/>
    </source>
</evidence>
<reference evidence="2 3" key="2">
    <citation type="submission" date="2019-02" db="EMBL/GenBank/DDBJ databases">
        <title>'Lichenibacterium ramalinii' gen. nov. sp. nov., 'Lichenibacterium minor' gen. nov. sp. nov.</title>
        <authorList>
            <person name="Pankratov T."/>
        </authorList>
    </citation>
    <scope>NUCLEOTIDE SEQUENCE [LARGE SCALE GENOMIC DNA]</scope>
    <source>
        <strain evidence="2 3">RmlP001</strain>
    </source>
</reference>
<proteinExistence type="predicted"/>
<evidence type="ECO:0000313" key="3">
    <source>
        <dbReference type="Proteomes" id="UP000289411"/>
    </source>
</evidence>
<sequence length="75" mass="8281">MPRFFFDVETAAGSITDTAGIDLPDHPALVREVIDLLQYLVGDMPSDERHGSASVKARSEDGNFRYEGIIKLDTL</sequence>
<evidence type="ECO:0000259" key="1">
    <source>
        <dbReference type="Pfam" id="PF21834"/>
    </source>
</evidence>
<accession>A0A4Q2RJ61</accession>
<dbReference type="EMBL" id="QYBC01000002">
    <property type="protein sequence ID" value="RYB07115.1"/>
    <property type="molecule type" value="Genomic_DNA"/>
</dbReference>
<comment type="caution">
    <text evidence="2">The sequence shown here is derived from an EMBL/GenBank/DDBJ whole genome shotgun (WGS) entry which is preliminary data.</text>
</comment>
<dbReference type="InterPro" id="IPR054189">
    <property type="entry name" value="DUF6894"/>
</dbReference>
<protein>
    <recommendedName>
        <fullName evidence="1">DUF6894 domain-containing protein</fullName>
    </recommendedName>
</protein>
<keyword evidence="3" id="KW-1185">Reference proteome</keyword>
<feature type="domain" description="DUF6894" evidence="1">
    <location>
        <begin position="3"/>
        <end position="63"/>
    </location>
</feature>
<dbReference type="Proteomes" id="UP000289411">
    <property type="component" value="Unassembled WGS sequence"/>
</dbReference>
<dbReference type="Pfam" id="PF21834">
    <property type="entry name" value="DUF6894"/>
    <property type="match status" value="1"/>
</dbReference>
<name>A0A4Q2RJ61_9HYPH</name>
<gene>
    <name evidence="2" type="ORF">D3272_03310</name>
</gene>
<dbReference type="OrthoDB" id="8094360at2"/>
<dbReference type="RefSeq" id="WP_129217667.1">
    <property type="nucleotide sequence ID" value="NZ_QYBC01000002.1"/>
</dbReference>
<dbReference type="AlphaFoldDB" id="A0A4Q2RJ61"/>
<reference evidence="2 3" key="1">
    <citation type="submission" date="2018-09" db="EMBL/GenBank/DDBJ databases">
        <authorList>
            <person name="Grouzdev D.S."/>
            <person name="Krutkina M.S."/>
        </authorList>
    </citation>
    <scope>NUCLEOTIDE SEQUENCE [LARGE SCALE GENOMIC DNA]</scope>
    <source>
        <strain evidence="2 3">RmlP001</strain>
    </source>
</reference>